<feature type="domain" description="Methyltransferase type 11" evidence="1">
    <location>
        <begin position="185"/>
        <end position="258"/>
    </location>
</feature>
<keyword evidence="3" id="KW-1185">Reference proteome</keyword>
<dbReference type="OrthoDB" id="566690at2759"/>
<sequence length="382" mass="39779">MARTALAAALARAIALAGLLLVLAAALCAVVASSGQWERRALLWRPAPPRPAAAPAAAAGGPPASAPEHARRIQGDCARFAVPPPPPLPAATAAAGAAALALVRDAGTIAAVADAGALQFLRGLTRQERERVAYDAHSVVLYLGDEVGELQAAEEAAALAAAPLPDLAALNGVNVGAGGRPVHETLVLVDAHRGLGAEAQTLPKVQTAPQSTLMAWAEQLPFAPASLDYIVSLHNLEHLGDPVAAVLHWLSLLKPGGGLGVVIPHWQYAWRAHKDNSSWGHRWNTAPEVVCELHARHWSGIADLEALNSYPQYRLSFELVLRKKGAFVPFGQTAPRARTGAQLHADGEFVGPVARRLLAAPRAAARRAAGGLACLLTPRQAA</sequence>
<protein>
    <recommendedName>
        <fullName evidence="1">Methyltransferase type 11 domain-containing protein</fullName>
    </recommendedName>
</protein>
<dbReference type="SUPFAM" id="SSF53335">
    <property type="entry name" value="S-adenosyl-L-methionine-dependent methyltransferases"/>
    <property type="match status" value="1"/>
</dbReference>
<gene>
    <name evidence="2" type="ORF">Rsub_00703</name>
</gene>
<dbReference type="GO" id="GO:0008757">
    <property type="term" value="F:S-adenosylmethionine-dependent methyltransferase activity"/>
    <property type="evidence" value="ECO:0007669"/>
    <property type="project" value="InterPro"/>
</dbReference>
<dbReference type="Pfam" id="PF08241">
    <property type="entry name" value="Methyltransf_11"/>
    <property type="match status" value="1"/>
</dbReference>
<organism evidence="2 3">
    <name type="scientific">Raphidocelis subcapitata</name>
    <dbReference type="NCBI Taxonomy" id="307507"/>
    <lineage>
        <taxon>Eukaryota</taxon>
        <taxon>Viridiplantae</taxon>
        <taxon>Chlorophyta</taxon>
        <taxon>core chlorophytes</taxon>
        <taxon>Chlorophyceae</taxon>
        <taxon>CS clade</taxon>
        <taxon>Sphaeropleales</taxon>
        <taxon>Selenastraceae</taxon>
        <taxon>Raphidocelis</taxon>
    </lineage>
</organism>
<dbReference type="Gene3D" id="3.40.50.150">
    <property type="entry name" value="Vaccinia Virus protein VP39"/>
    <property type="match status" value="1"/>
</dbReference>
<dbReference type="EMBL" id="BDRX01000003">
    <property type="protein sequence ID" value="GBF87991.1"/>
    <property type="molecule type" value="Genomic_DNA"/>
</dbReference>
<evidence type="ECO:0000313" key="3">
    <source>
        <dbReference type="Proteomes" id="UP000247498"/>
    </source>
</evidence>
<dbReference type="Proteomes" id="UP000247498">
    <property type="component" value="Unassembled WGS sequence"/>
</dbReference>
<accession>A0A2V0NKV5</accession>
<comment type="caution">
    <text evidence="2">The sequence shown here is derived from an EMBL/GenBank/DDBJ whole genome shotgun (WGS) entry which is preliminary data.</text>
</comment>
<dbReference type="AlphaFoldDB" id="A0A2V0NKV5"/>
<dbReference type="STRING" id="307507.A0A2V0NKV5"/>
<dbReference type="InterPro" id="IPR013216">
    <property type="entry name" value="Methyltransf_11"/>
</dbReference>
<evidence type="ECO:0000259" key="1">
    <source>
        <dbReference type="Pfam" id="PF08241"/>
    </source>
</evidence>
<reference evidence="2 3" key="1">
    <citation type="journal article" date="2018" name="Sci. Rep.">
        <title>Raphidocelis subcapitata (=Pseudokirchneriella subcapitata) provides an insight into genome evolution and environmental adaptations in the Sphaeropleales.</title>
        <authorList>
            <person name="Suzuki S."/>
            <person name="Yamaguchi H."/>
            <person name="Nakajima N."/>
            <person name="Kawachi M."/>
        </authorList>
    </citation>
    <scope>NUCLEOTIDE SEQUENCE [LARGE SCALE GENOMIC DNA]</scope>
    <source>
        <strain evidence="2 3">NIES-35</strain>
    </source>
</reference>
<evidence type="ECO:0000313" key="2">
    <source>
        <dbReference type="EMBL" id="GBF87991.1"/>
    </source>
</evidence>
<name>A0A2V0NKV5_9CHLO</name>
<proteinExistence type="predicted"/>
<dbReference type="InterPro" id="IPR029063">
    <property type="entry name" value="SAM-dependent_MTases_sf"/>
</dbReference>
<dbReference type="InParanoid" id="A0A2V0NKV5"/>